<evidence type="ECO:0000256" key="1">
    <source>
        <dbReference type="SAM" id="MobiDB-lite"/>
    </source>
</evidence>
<reference evidence="2 3" key="1">
    <citation type="submission" date="2022-05" db="EMBL/GenBank/DDBJ databases">
        <authorList>
            <consortium name="Genoscope - CEA"/>
            <person name="William W."/>
        </authorList>
    </citation>
    <scope>NUCLEOTIDE SEQUENCE [LARGE SCALE GENOMIC DNA]</scope>
</reference>
<feature type="compositionally biased region" description="Polar residues" evidence="1">
    <location>
        <begin position="50"/>
        <end position="61"/>
    </location>
</feature>
<dbReference type="EMBL" id="CALNXI010000690">
    <property type="protein sequence ID" value="CAH3033368.1"/>
    <property type="molecule type" value="Genomic_DNA"/>
</dbReference>
<feature type="region of interest" description="Disordered" evidence="1">
    <location>
        <begin position="20"/>
        <end position="61"/>
    </location>
</feature>
<evidence type="ECO:0000313" key="3">
    <source>
        <dbReference type="Proteomes" id="UP001159427"/>
    </source>
</evidence>
<proteinExistence type="predicted"/>
<dbReference type="Proteomes" id="UP001159427">
    <property type="component" value="Unassembled WGS sequence"/>
</dbReference>
<sequence length="114" mass="12798">MADDELPNFDIISSFGLQAPENEAKNRSQKNEVADNKRRFANMDEEELNGVTNNSPAKQNKKVTQWAVTVVTDESSSSSLVNVSQLISFRQKSKLLLNKNQELETKLQTNGELN</sequence>
<keyword evidence="3" id="KW-1185">Reference proteome</keyword>
<protein>
    <submittedName>
        <fullName evidence="2">Uncharacterized protein</fullName>
    </submittedName>
</protein>
<accession>A0ABN8MQ36</accession>
<name>A0ABN8MQ36_9CNID</name>
<gene>
    <name evidence="2" type="ORF">PEVE_00039294</name>
</gene>
<organism evidence="2 3">
    <name type="scientific">Porites evermanni</name>
    <dbReference type="NCBI Taxonomy" id="104178"/>
    <lineage>
        <taxon>Eukaryota</taxon>
        <taxon>Metazoa</taxon>
        <taxon>Cnidaria</taxon>
        <taxon>Anthozoa</taxon>
        <taxon>Hexacorallia</taxon>
        <taxon>Scleractinia</taxon>
        <taxon>Fungiina</taxon>
        <taxon>Poritidae</taxon>
        <taxon>Porites</taxon>
    </lineage>
</organism>
<evidence type="ECO:0000313" key="2">
    <source>
        <dbReference type="EMBL" id="CAH3033368.1"/>
    </source>
</evidence>
<comment type="caution">
    <text evidence="2">The sequence shown here is derived from an EMBL/GenBank/DDBJ whole genome shotgun (WGS) entry which is preliminary data.</text>
</comment>
<feature type="compositionally biased region" description="Basic and acidic residues" evidence="1">
    <location>
        <begin position="22"/>
        <end position="42"/>
    </location>
</feature>